<dbReference type="Gene3D" id="3.30.70.270">
    <property type="match status" value="1"/>
</dbReference>
<accession>A0A9N9EGQ8</accession>
<feature type="non-terminal residue" evidence="2">
    <location>
        <position position="1"/>
    </location>
</feature>
<dbReference type="InterPro" id="IPR000477">
    <property type="entry name" value="RT_dom"/>
</dbReference>
<dbReference type="OrthoDB" id="5920460at2759"/>
<evidence type="ECO:0000313" key="2">
    <source>
        <dbReference type="EMBL" id="CAG8674241.1"/>
    </source>
</evidence>
<evidence type="ECO:0000313" key="3">
    <source>
        <dbReference type="Proteomes" id="UP000789572"/>
    </source>
</evidence>
<dbReference type="PROSITE" id="PS50878">
    <property type="entry name" value="RT_POL"/>
    <property type="match status" value="1"/>
</dbReference>
<reference evidence="2" key="1">
    <citation type="submission" date="2021-06" db="EMBL/GenBank/DDBJ databases">
        <authorList>
            <person name="Kallberg Y."/>
            <person name="Tangrot J."/>
            <person name="Rosling A."/>
        </authorList>
    </citation>
    <scope>NUCLEOTIDE SEQUENCE</scope>
    <source>
        <strain evidence="2">IA702</strain>
    </source>
</reference>
<keyword evidence="3" id="KW-1185">Reference proteome</keyword>
<dbReference type="Gene3D" id="3.10.10.10">
    <property type="entry name" value="HIV Type 1 Reverse Transcriptase, subunit A, domain 1"/>
    <property type="match status" value="1"/>
</dbReference>
<dbReference type="PANTHER" id="PTHR24559">
    <property type="entry name" value="TRANSPOSON TY3-I GAG-POL POLYPROTEIN"/>
    <property type="match status" value="1"/>
</dbReference>
<feature type="non-terminal residue" evidence="2">
    <location>
        <position position="166"/>
    </location>
</feature>
<proteinExistence type="predicted"/>
<dbReference type="InterPro" id="IPR043502">
    <property type="entry name" value="DNA/RNA_pol_sf"/>
</dbReference>
<gene>
    <name evidence="2" type="ORF">POCULU_LOCUS11143</name>
</gene>
<dbReference type="AlphaFoldDB" id="A0A9N9EGQ8"/>
<name>A0A9N9EGQ8_9GLOM</name>
<dbReference type="InterPro" id="IPR043128">
    <property type="entry name" value="Rev_trsase/Diguanyl_cyclase"/>
</dbReference>
<evidence type="ECO:0000259" key="1">
    <source>
        <dbReference type="PROSITE" id="PS50878"/>
    </source>
</evidence>
<protein>
    <submittedName>
        <fullName evidence="2">3634_t:CDS:1</fullName>
    </submittedName>
</protein>
<dbReference type="EMBL" id="CAJVPJ010007208">
    <property type="protein sequence ID" value="CAG8674241.1"/>
    <property type="molecule type" value="Genomic_DNA"/>
</dbReference>
<dbReference type="CDD" id="cd01647">
    <property type="entry name" value="RT_LTR"/>
    <property type="match status" value="1"/>
</dbReference>
<dbReference type="PANTHER" id="PTHR24559:SF444">
    <property type="entry name" value="REVERSE TRANSCRIPTASE DOMAIN-CONTAINING PROTEIN"/>
    <property type="match status" value="1"/>
</dbReference>
<dbReference type="SUPFAM" id="SSF56672">
    <property type="entry name" value="DNA/RNA polymerases"/>
    <property type="match status" value="1"/>
</dbReference>
<dbReference type="Proteomes" id="UP000789572">
    <property type="component" value="Unassembled WGS sequence"/>
</dbReference>
<dbReference type="Pfam" id="PF00078">
    <property type="entry name" value="RVT_1"/>
    <property type="match status" value="1"/>
</dbReference>
<sequence>FITAEVERMLKAGIIERAPIDADPEARTYPFASPVVIVGKKDGSRRFCVDYRKLNAITETNAYPLPIIDEIFSNIAKRGTPPKYFTALDLASGYWQVPMHPDHEHKTTFTCHLGLYYFKRLPFGLKNAPASFQSMMDTIFRDQIDQHMAVYIDDINVYSASFEEHL</sequence>
<comment type="caution">
    <text evidence="2">The sequence shown here is derived from an EMBL/GenBank/DDBJ whole genome shotgun (WGS) entry which is preliminary data.</text>
</comment>
<dbReference type="InterPro" id="IPR053134">
    <property type="entry name" value="RNA-dir_DNA_polymerase"/>
</dbReference>
<organism evidence="2 3">
    <name type="scientific">Paraglomus occultum</name>
    <dbReference type="NCBI Taxonomy" id="144539"/>
    <lineage>
        <taxon>Eukaryota</taxon>
        <taxon>Fungi</taxon>
        <taxon>Fungi incertae sedis</taxon>
        <taxon>Mucoromycota</taxon>
        <taxon>Glomeromycotina</taxon>
        <taxon>Glomeromycetes</taxon>
        <taxon>Paraglomerales</taxon>
        <taxon>Paraglomeraceae</taxon>
        <taxon>Paraglomus</taxon>
    </lineage>
</organism>
<feature type="domain" description="Reverse transcriptase" evidence="1">
    <location>
        <begin position="19"/>
        <end position="166"/>
    </location>
</feature>